<proteinExistence type="inferred from homology"/>
<dbReference type="PANTHER" id="PTHR30041">
    <property type="entry name" value="ARSENATE REDUCTASE"/>
    <property type="match status" value="1"/>
</dbReference>
<dbReference type="InterPro" id="IPR036249">
    <property type="entry name" value="Thioredoxin-like_sf"/>
</dbReference>
<evidence type="ECO:0000313" key="5">
    <source>
        <dbReference type="Proteomes" id="UP000033166"/>
    </source>
</evidence>
<dbReference type="AlphaFoldDB" id="A0A0D6DXY7"/>
<dbReference type="PROSITE" id="PS51353">
    <property type="entry name" value="ARSC"/>
    <property type="match status" value="1"/>
</dbReference>
<accession>A0A0D6DXY7</accession>
<dbReference type="InterPro" id="IPR006660">
    <property type="entry name" value="Arsenate_reductase-like"/>
</dbReference>
<gene>
    <name evidence="4" type="ORF">LACPI_1611</name>
</gene>
<dbReference type="CDD" id="cd03036">
    <property type="entry name" value="ArsC_like"/>
    <property type="match status" value="1"/>
</dbReference>
<evidence type="ECO:0000256" key="2">
    <source>
        <dbReference type="ARBA" id="ARBA00023284"/>
    </source>
</evidence>
<dbReference type="SUPFAM" id="SSF52833">
    <property type="entry name" value="Thioredoxin-like"/>
    <property type="match status" value="1"/>
</dbReference>
<dbReference type="STRING" id="1364.LP2241_40050"/>
<dbReference type="Pfam" id="PF03960">
    <property type="entry name" value="ArsC"/>
    <property type="match status" value="1"/>
</dbReference>
<dbReference type="RefSeq" id="WP_047915871.1">
    <property type="nucleotide sequence ID" value="NZ_LN774769.1"/>
</dbReference>
<dbReference type="PANTHER" id="PTHR30041:SF8">
    <property type="entry name" value="PROTEIN YFFB"/>
    <property type="match status" value="1"/>
</dbReference>
<dbReference type="Proteomes" id="UP000033166">
    <property type="component" value="Chromosome I"/>
</dbReference>
<sequence>MTTFYWYPKCSTCQKAAKELEALGQTVEKIDLKTTPPKAELILSWLKTSGLDKKKFFNTSGISYRQLDLKDKVADLTLEDAAELLASDGMLIKRPILLDASGHILQIGYRTPYETLLG</sequence>
<keyword evidence="2" id="KW-0676">Redox-active center</keyword>
<reference evidence="5" key="1">
    <citation type="submission" date="2015-01" db="EMBL/GenBank/DDBJ databases">
        <authorList>
            <person name="Andreevskaya M."/>
        </authorList>
    </citation>
    <scope>NUCLEOTIDE SEQUENCE [LARGE SCALE GENOMIC DNA]</scope>
    <source>
        <strain evidence="5">MKFS47</strain>
    </source>
</reference>
<evidence type="ECO:0000313" key="4">
    <source>
        <dbReference type="EMBL" id="CEN28811.1"/>
    </source>
</evidence>
<dbReference type="Gene3D" id="3.40.30.10">
    <property type="entry name" value="Glutaredoxin"/>
    <property type="match status" value="1"/>
</dbReference>
<dbReference type="KEGG" id="lpk:LACPI_1611"/>
<comment type="similarity">
    <text evidence="3">Belongs to the ArsC family.</text>
</comment>
<organism evidence="4 5">
    <name type="scientific">Pseudolactococcus piscium MKFS47</name>
    <dbReference type="NCBI Taxonomy" id="297352"/>
    <lineage>
        <taxon>Bacteria</taxon>
        <taxon>Bacillati</taxon>
        <taxon>Bacillota</taxon>
        <taxon>Bacilli</taxon>
        <taxon>Lactobacillales</taxon>
        <taxon>Streptococcaceae</taxon>
        <taxon>Pseudolactococcus</taxon>
    </lineage>
</organism>
<keyword evidence="1" id="KW-1015">Disulfide bond</keyword>
<name>A0A0D6DXY7_9LACT</name>
<protein>
    <submittedName>
        <fullName evidence="4">Arsenate reductase family protein</fullName>
    </submittedName>
</protein>
<dbReference type="HOGENOM" id="CLU_116644_2_0_9"/>
<dbReference type="EMBL" id="LN774769">
    <property type="protein sequence ID" value="CEN28811.1"/>
    <property type="molecule type" value="Genomic_DNA"/>
</dbReference>
<dbReference type="InterPro" id="IPR006504">
    <property type="entry name" value="Tscrpt_reg_Spx/MgsR"/>
</dbReference>
<dbReference type="NCBIfam" id="TIGR01617">
    <property type="entry name" value="arsC_related"/>
    <property type="match status" value="1"/>
</dbReference>
<evidence type="ECO:0000256" key="3">
    <source>
        <dbReference type="PROSITE-ProRule" id="PRU01282"/>
    </source>
</evidence>
<evidence type="ECO:0000256" key="1">
    <source>
        <dbReference type="ARBA" id="ARBA00023157"/>
    </source>
</evidence>